<dbReference type="Pfam" id="PF00462">
    <property type="entry name" value="Glutaredoxin"/>
    <property type="match status" value="1"/>
</dbReference>
<protein>
    <recommendedName>
        <fullName evidence="2">Glutaredoxin domain-containing protein</fullName>
    </recommendedName>
</protein>
<dbReference type="PANTHER" id="PTHR45669">
    <property type="entry name" value="GLUTAREDOXIN DOMAIN-CONTAINING CYSTEINE-RICH PROTEIN CG12206-RELATED"/>
    <property type="match status" value="1"/>
</dbReference>
<evidence type="ECO:0000313" key="4">
    <source>
        <dbReference type="Proteomes" id="UP001140949"/>
    </source>
</evidence>
<evidence type="ECO:0000256" key="1">
    <source>
        <dbReference type="SAM" id="MobiDB-lite"/>
    </source>
</evidence>
<feature type="compositionally biased region" description="Low complexity" evidence="1">
    <location>
        <begin position="113"/>
        <end position="137"/>
    </location>
</feature>
<dbReference type="InterPro" id="IPR036249">
    <property type="entry name" value="Thioredoxin-like_sf"/>
</dbReference>
<reference evidence="3" key="2">
    <citation type="submission" date="2023-04" db="EMBL/GenBank/DDBJ databases">
        <authorList>
            <person name="Bruccoleri R.E."/>
            <person name="Oakeley E.J."/>
            <person name="Faust A.-M."/>
            <person name="Dessus-Babus S."/>
            <person name="Altorfer M."/>
            <person name="Burckhardt D."/>
            <person name="Oertli M."/>
            <person name="Naumann U."/>
            <person name="Petersen F."/>
            <person name="Wong J."/>
        </authorList>
    </citation>
    <scope>NUCLEOTIDE SEQUENCE</scope>
    <source>
        <strain evidence="3">GSM-AAB239-AS_SAM_17_03QT</strain>
        <tissue evidence="3">Leaf</tissue>
    </source>
</reference>
<dbReference type="AlphaFoldDB" id="A0AAX6HCZ4"/>
<reference evidence="3" key="1">
    <citation type="journal article" date="2023" name="GigaByte">
        <title>Genome assembly of the bearded iris, Iris pallida Lam.</title>
        <authorList>
            <person name="Bruccoleri R.E."/>
            <person name="Oakeley E.J."/>
            <person name="Faust A.M.E."/>
            <person name="Altorfer M."/>
            <person name="Dessus-Babus S."/>
            <person name="Burckhardt D."/>
            <person name="Oertli M."/>
            <person name="Naumann U."/>
            <person name="Petersen F."/>
            <person name="Wong J."/>
        </authorList>
    </citation>
    <scope>NUCLEOTIDE SEQUENCE</scope>
    <source>
        <strain evidence="3">GSM-AAB239-AS_SAM_17_03QT</strain>
    </source>
</reference>
<dbReference type="SUPFAM" id="SSF52833">
    <property type="entry name" value="Thioredoxin-like"/>
    <property type="match status" value="1"/>
</dbReference>
<dbReference type="PANTHER" id="PTHR45669:SF60">
    <property type="entry name" value="GLUTAREDOXIN FAMILY PROTEIN, EXPRESSED"/>
    <property type="match status" value="1"/>
</dbReference>
<accession>A0AAX6HCZ4</accession>
<keyword evidence="4" id="KW-1185">Reference proteome</keyword>
<dbReference type="Proteomes" id="UP001140949">
    <property type="component" value="Unassembled WGS sequence"/>
</dbReference>
<comment type="caution">
    <text evidence="3">The sequence shown here is derived from an EMBL/GenBank/DDBJ whole genome shotgun (WGS) entry which is preliminary data.</text>
</comment>
<dbReference type="EMBL" id="JANAVB010010791">
    <property type="protein sequence ID" value="KAJ6838451.1"/>
    <property type="molecule type" value="Genomic_DNA"/>
</dbReference>
<dbReference type="InterPro" id="IPR002109">
    <property type="entry name" value="Glutaredoxin"/>
</dbReference>
<feature type="region of interest" description="Disordered" evidence="1">
    <location>
        <begin position="70"/>
        <end position="160"/>
    </location>
</feature>
<gene>
    <name evidence="3" type="ORF">M6B38_320850</name>
</gene>
<name>A0AAX6HCZ4_IRIPA</name>
<proteinExistence type="predicted"/>
<feature type="domain" description="Glutaredoxin" evidence="2">
    <location>
        <begin position="18"/>
        <end position="68"/>
    </location>
</feature>
<organism evidence="3 4">
    <name type="scientific">Iris pallida</name>
    <name type="common">Sweet iris</name>
    <dbReference type="NCBI Taxonomy" id="29817"/>
    <lineage>
        <taxon>Eukaryota</taxon>
        <taxon>Viridiplantae</taxon>
        <taxon>Streptophyta</taxon>
        <taxon>Embryophyta</taxon>
        <taxon>Tracheophyta</taxon>
        <taxon>Spermatophyta</taxon>
        <taxon>Magnoliopsida</taxon>
        <taxon>Liliopsida</taxon>
        <taxon>Asparagales</taxon>
        <taxon>Iridaceae</taxon>
        <taxon>Iridoideae</taxon>
        <taxon>Irideae</taxon>
        <taxon>Iris</taxon>
    </lineage>
</organism>
<evidence type="ECO:0000313" key="3">
    <source>
        <dbReference type="EMBL" id="KAJ6838451.1"/>
    </source>
</evidence>
<feature type="compositionally biased region" description="Low complexity" evidence="1">
    <location>
        <begin position="77"/>
        <end position="103"/>
    </location>
</feature>
<sequence>MAAAAAKKSSSKSSSKEVILFTTSLRSIRRTYEDCRSLGSLLRALGVFVDERDVSMDASFRRHLQALLPHHPGPWPSRSSSSAAAISAARRRSGSCTRTGGWRRSSRGRRGLRTGATCAGSAVGSGSSRAGSAAGAGRFRGGDGEDQEVSGLQRERTRQVPTLLLLHTMNE</sequence>
<evidence type="ECO:0000259" key="2">
    <source>
        <dbReference type="Pfam" id="PF00462"/>
    </source>
</evidence>